<organism evidence="1 5">
    <name type="scientific">Didymodactylos carnosus</name>
    <dbReference type="NCBI Taxonomy" id="1234261"/>
    <lineage>
        <taxon>Eukaryota</taxon>
        <taxon>Metazoa</taxon>
        <taxon>Spiralia</taxon>
        <taxon>Gnathifera</taxon>
        <taxon>Rotifera</taxon>
        <taxon>Eurotatoria</taxon>
        <taxon>Bdelloidea</taxon>
        <taxon>Philodinida</taxon>
        <taxon>Philodinidae</taxon>
        <taxon>Didymodactylos</taxon>
    </lineage>
</organism>
<evidence type="ECO:0000313" key="5">
    <source>
        <dbReference type="Proteomes" id="UP000663829"/>
    </source>
</evidence>
<dbReference type="EMBL" id="CAJNOK010023784">
    <property type="protein sequence ID" value="CAF1367605.1"/>
    <property type="molecule type" value="Genomic_DNA"/>
</dbReference>
<gene>
    <name evidence="1" type="ORF">GPM918_LOCUS495</name>
    <name evidence="2" type="ORF">OVA965_LOCUS31520</name>
    <name evidence="3" type="ORF">SRO942_LOCUS496</name>
    <name evidence="4" type="ORF">TMI583_LOCUS32352</name>
</gene>
<dbReference type="EMBL" id="CAJOBC010000039">
    <property type="protein sequence ID" value="CAF3523835.1"/>
    <property type="molecule type" value="Genomic_DNA"/>
</dbReference>
<dbReference type="Proteomes" id="UP000677228">
    <property type="component" value="Unassembled WGS sequence"/>
</dbReference>
<reference evidence="1" key="1">
    <citation type="submission" date="2021-02" db="EMBL/GenBank/DDBJ databases">
        <authorList>
            <person name="Nowell W R."/>
        </authorList>
    </citation>
    <scope>NUCLEOTIDE SEQUENCE</scope>
</reference>
<dbReference type="EMBL" id="CAJNOQ010000039">
    <property type="protein sequence ID" value="CAF0745121.1"/>
    <property type="molecule type" value="Genomic_DNA"/>
</dbReference>
<dbReference type="Proteomes" id="UP000663829">
    <property type="component" value="Unassembled WGS sequence"/>
</dbReference>
<accession>A0A813NUC0</accession>
<evidence type="ECO:0000313" key="3">
    <source>
        <dbReference type="EMBL" id="CAF3523835.1"/>
    </source>
</evidence>
<proteinExistence type="predicted"/>
<sequence>MSRSRKSTSNKLFTSIISSMGYYSAQCFTRLDEVRKSFTPKVKKRRLKRAKTTTTTAAATNISSSENDDKIPFVLNLNDDSFGDISNNLNALNRSQDVACSDYEPGGDD</sequence>
<comment type="caution">
    <text evidence="1">The sequence shown here is derived from an EMBL/GenBank/DDBJ whole genome shotgun (WGS) entry which is preliminary data.</text>
</comment>
<protein>
    <submittedName>
        <fullName evidence="1">Uncharacterized protein</fullName>
    </submittedName>
</protein>
<evidence type="ECO:0000313" key="1">
    <source>
        <dbReference type="EMBL" id="CAF0745121.1"/>
    </source>
</evidence>
<evidence type="ECO:0000313" key="4">
    <source>
        <dbReference type="EMBL" id="CAF4176959.1"/>
    </source>
</evidence>
<keyword evidence="5" id="KW-1185">Reference proteome</keyword>
<name>A0A813NUC0_9BILA</name>
<dbReference type="AlphaFoldDB" id="A0A813NUC0"/>
<dbReference type="EMBL" id="CAJOBA010045448">
    <property type="protein sequence ID" value="CAF4176959.1"/>
    <property type="molecule type" value="Genomic_DNA"/>
</dbReference>
<evidence type="ECO:0000313" key="2">
    <source>
        <dbReference type="EMBL" id="CAF1367605.1"/>
    </source>
</evidence>
<dbReference type="Proteomes" id="UP000682733">
    <property type="component" value="Unassembled WGS sequence"/>
</dbReference>
<dbReference type="Proteomes" id="UP000681722">
    <property type="component" value="Unassembled WGS sequence"/>
</dbReference>